<evidence type="ECO:0000313" key="4">
    <source>
        <dbReference type="Proteomes" id="UP000236161"/>
    </source>
</evidence>
<feature type="compositionally biased region" description="Polar residues" evidence="1">
    <location>
        <begin position="184"/>
        <end position="198"/>
    </location>
</feature>
<protein>
    <submittedName>
        <fullName evidence="3">Uncharacterized protein</fullName>
    </submittedName>
</protein>
<dbReference type="Proteomes" id="UP000236161">
    <property type="component" value="Unassembled WGS sequence"/>
</dbReference>
<keyword evidence="2" id="KW-0812">Transmembrane</keyword>
<accession>A0A2I0BFF9</accession>
<sequence>MTLQQVRFQKKKLGHRLAPGTERENKKQQESRRSGREDKSAIYLNKNMYNKKNSPQPSQKVVAAGEAPRRPAYQSRTPPPSPRLVRCHHPAARSREKIQPLAQESRATVSDSAVSALNPGSLLGANAPLFRFSPSSSSRAHRITKLSFLQLLSFPLPTPLFFLSRRRPSKPASGGRGRNWLSPPRSSFTLESGSRSSTAGAIPPLVSILSNFSTLRSNGAGRRRSVVFYFLLKAPLLVYAVSPAVAISSATLTLYRRSAKYISKDWNSEVLNCKVKSNEQEKDLRLFGTITPEDLLQKSTKIEKSITRSGNDQTSSRVRANEGIIIPRLLGRGKRPNVLTVGILEQKKTGSMYEGLSSKYCHVRRHPVKRMVHTDNRGQIVISVDHRVINLQNPNESEGKL</sequence>
<organism evidence="3 4">
    <name type="scientific">Apostasia shenzhenica</name>
    <dbReference type="NCBI Taxonomy" id="1088818"/>
    <lineage>
        <taxon>Eukaryota</taxon>
        <taxon>Viridiplantae</taxon>
        <taxon>Streptophyta</taxon>
        <taxon>Embryophyta</taxon>
        <taxon>Tracheophyta</taxon>
        <taxon>Spermatophyta</taxon>
        <taxon>Magnoliopsida</taxon>
        <taxon>Liliopsida</taxon>
        <taxon>Asparagales</taxon>
        <taxon>Orchidaceae</taxon>
        <taxon>Apostasioideae</taxon>
        <taxon>Apostasia</taxon>
    </lineage>
</organism>
<name>A0A2I0BFF9_9ASPA</name>
<evidence type="ECO:0000256" key="1">
    <source>
        <dbReference type="SAM" id="MobiDB-lite"/>
    </source>
</evidence>
<dbReference type="EMBL" id="KZ451885">
    <property type="protein sequence ID" value="PKA66547.1"/>
    <property type="molecule type" value="Genomic_DNA"/>
</dbReference>
<keyword evidence="2" id="KW-1133">Transmembrane helix</keyword>
<feature type="region of interest" description="Disordered" evidence="1">
    <location>
        <begin position="1"/>
        <end position="84"/>
    </location>
</feature>
<feature type="transmembrane region" description="Helical" evidence="2">
    <location>
        <begin position="236"/>
        <end position="255"/>
    </location>
</feature>
<proteinExistence type="predicted"/>
<evidence type="ECO:0000313" key="3">
    <source>
        <dbReference type="EMBL" id="PKA66547.1"/>
    </source>
</evidence>
<gene>
    <name evidence="3" type="ORF">AXF42_Ash003201</name>
</gene>
<feature type="compositionally biased region" description="Polar residues" evidence="1">
    <location>
        <begin position="47"/>
        <end position="59"/>
    </location>
</feature>
<keyword evidence="2" id="KW-0472">Membrane</keyword>
<keyword evidence="4" id="KW-1185">Reference proteome</keyword>
<feature type="region of interest" description="Disordered" evidence="1">
    <location>
        <begin position="167"/>
        <end position="198"/>
    </location>
</feature>
<reference evidence="3 4" key="1">
    <citation type="journal article" date="2017" name="Nature">
        <title>The Apostasia genome and the evolution of orchids.</title>
        <authorList>
            <person name="Zhang G.Q."/>
            <person name="Liu K.W."/>
            <person name="Li Z."/>
            <person name="Lohaus R."/>
            <person name="Hsiao Y.Y."/>
            <person name="Niu S.C."/>
            <person name="Wang J.Y."/>
            <person name="Lin Y.C."/>
            <person name="Xu Q."/>
            <person name="Chen L.J."/>
            <person name="Yoshida K."/>
            <person name="Fujiwara S."/>
            <person name="Wang Z.W."/>
            <person name="Zhang Y.Q."/>
            <person name="Mitsuda N."/>
            <person name="Wang M."/>
            <person name="Liu G.H."/>
            <person name="Pecoraro L."/>
            <person name="Huang H.X."/>
            <person name="Xiao X.J."/>
            <person name="Lin M."/>
            <person name="Wu X.Y."/>
            <person name="Wu W.L."/>
            <person name="Chen Y.Y."/>
            <person name="Chang S.B."/>
            <person name="Sakamoto S."/>
            <person name="Ohme-Takagi M."/>
            <person name="Yagi M."/>
            <person name="Zeng S.J."/>
            <person name="Shen C.Y."/>
            <person name="Yeh C.M."/>
            <person name="Luo Y.B."/>
            <person name="Tsai W.C."/>
            <person name="Van de Peer Y."/>
            <person name="Liu Z.J."/>
        </authorList>
    </citation>
    <scope>NUCLEOTIDE SEQUENCE [LARGE SCALE GENOMIC DNA]</scope>
    <source>
        <strain evidence="4">cv. Shenzhen</strain>
        <tissue evidence="3">Stem</tissue>
    </source>
</reference>
<dbReference type="AlphaFoldDB" id="A0A2I0BFF9"/>
<evidence type="ECO:0000256" key="2">
    <source>
        <dbReference type="SAM" id="Phobius"/>
    </source>
</evidence>
<feature type="compositionally biased region" description="Basic and acidic residues" evidence="1">
    <location>
        <begin position="21"/>
        <end position="40"/>
    </location>
</feature>